<sequence length="273" mass="27961">MRSFRRWTQTGLAALFALALPLSQAHAEDCVTFSGLKHCAVGGAKLEVQSKELNVHATSTSGTDGVAIDTEGFSAWSAGVSCEPSGQAEDTTVLTHVADGKVVATATVASRVDGQTITASFVDADGNPTTYSALLYSQGRLVASVKGLASGSVAARGESLGRPSCTHLTPKACLKLCMGGPIECNYCYIPCKYAAESGGGSGREPYNDFSFEMPFNGVSIGDGVKAAPVTTVGDKLVLVSDAPSAGAAQDPDQIVVTSTATTVSLSNESVTPR</sequence>
<reference evidence="2 3" key="1">
    <citation type="submission" date="2020-04" db="EMBL/GenBank/DDBJ databases">
        <title>Draft genome of Pyxidicoccus fallax type strain.</title>
        <authorList>
            <person name="Whitworth D.E."/>
        </authorList>
    </citation>
    <scope>NUCLEOTIDE SEQUENCE [LARGE SCALE GENOMIC DNA]</scope>
    <source>
        <strain evidence="2 3">DSM 14698</strain>
    </source>
</reference>
<dbReference type="Proteomes" id="UP000518300">
    <property type="component" value="Unassembled WGS sequence"/>
</dbReference>
<protein>
    <recommendedName>
        <fullName evidence="4">Lipoprotein</fullName>
    </recommendedName>
</protein>
<dbReference type="RefSeq" id="WP_169344445.1">
    <property type="nucleotide sequence ID" value="NZ_JABBJJ010000033.1"/>
</dbReference>
<name>A0A848LFN0_9BACT</name>
<accession>A0A848LFN0</accession>
<keyword evidence="3" id="KW-1185">Reference proteome</keyword>
<feature type="chain" id="PRO_5032554769" description="Lipoprotein" evidence="1">
    <location>
        <begin position="28"/>
        <end position="273"/>
    </location>
</feature>
<evidence type="ECO:0000313" key="3">
    <source>
        <dbReference type="Proteomes" id="UP000518300"/>
    </source>
</evidence>
<dbReference type="EMBL" id="JABBJJ010000033">
    <property type="protein sequence ID" value="NMO15151.1"/>
    <property type="molecule type" value="Genomic_DNA"/>
</dbReference>
<dbReference type="AlphaFoldDB" id="A0A848LFN0"/>
<gene>
    <name evidence="2" type="ORF">HG543_09820</name>
</gene>
<organism evidence="2 3">
    <name type="scientific">Pyxidicoccus fallax</name>
    <dbReference type="NCBI Taxonomy" id="394095"/>
    <lineage>
        <taxon>Bacteria</taxon>
        <taxon>Pseudomonadati</taxon>
        <taxon>Myxococcota</taxon>
        <taxon>Myxococcia</taxon>
        <taxon>Myxococcales</taxon>
        <taxon>Cystobacterineae</taxon>
        <taxon>Myxococcaceae</taxon>
        <taxon>Pyxidicoccus</taxon>
    </lineage>
</organism>
<evidence type="ECO:0008006" key="4">
    <source>
        <dbReference type="Google" id="ProtNLM"/>
    </source>
</evidence>
<keyword evidence="1" id="KW-0732">Signal</keyword>
<proteinExistence type="predicted"/>
<evidence type="ECO:0000313" key="2">
    <source>
        <dbReference type="EMBL" id="NMO15151.1"/>
    </source>
</evidence>
<comment type="caution">
    <text evidence="2">The sequence shown here is derived from an EMBL/GenBank/DDBJ whole genome shotgun (WGS) entry which is preliminary data.</text>
</comment>
<evidence type="ECO:0000256" key="1">
    <source>
        <dbReference type="SAM" id="SignalP"/>
    </source>
</evidence>
<feature type="signal peptide" evidence="1">
    <location>
        <begin position="1"/>
        <end position="27"/>
    </location>
</feature>